<evidence type="ECO:0000313" key="2">
    <source>
        <dbReference type="EMBL" id="MDS0245684.1"/>
    </source>
</evidence>
<reference evidence="2 3" key="1">
    <citation type="submission" date="2021-06" db="EMBL/GenBank/DDBJ databases">
        <title>Genome-based taxonomic framework of Microbacterium strains isolated from marine environment, the description of four new species and reclassification of four preexisting species.</title>
        <authorList>
            <person name="Lee S.D."/>
            <person name="Kim S.-M."/>
            <person name="Byeon Y.-S."/>
            <person name="Yang H.L."/>
            <person name="Kim I.S."/>
        </authorList>
    </citation>
    <scope>NUCLEOTIDE SEQUENCE [LARGE SCALE GENOMIC DNA]</scope>
    <source>
        <strain evidence="2 3">KACC 20514</strain>
    </source>
</reference>
<protein>
    <submittedName>
        <fullName evidence="2">Uncharacterized protein</fullName>
    </submittedName>
</protein>
<feature type="region of interest" description="Disordered" evidence="1">
    <location>
        <begin position="1"/>
        <end position="50"/>
    </location>
</feature>
<sequence length="50" mass="5262">MTDASIPPRTPGPEPDTSTAAQSVHVDDDLDPEDAPAMVDEGDDVEEVEP</sequence>
<dbReference type="Proteomes" id="UP001183582">
    <property type="component" value="Unassembled WGS sequence"/>
</dbReference>
<evidence type="ECO:0000313" key="3">
    <source>
        <dbReference type="Proteomes" id="UP001183582"/>
    </source>
</evidence>
<organism evidence="2 3">
    <name type="scientific">Microbacterium aurantiacum</name>
    <dbReference type="NCBI Taxonomy" id="162393"/>
    <lineage>
        <taxon>Bacteria</taxon>
        <taxon>Bacillati</taxon>
        <taxon>Actinomycetota</taxon>
        <taxon>Actinomycetes</taxon>
        <taxon>Micrococcales</taxon>
        <taxon>Microbacteriaceae</taxon>
        <taxon>Microbacterium</taxon>
    </lineage>
</organism>
<accession>A0AAJ2HJ16</accession>
<dbReference type="EMBL" id="JAHWXH010000001">
    <property type="protein sequence ID" value="MDS0245684.1"/>
    <property type="molecule type" value="Genomic_DNA"/>
</dbReference>
<dbReference type="RefSeq" id="WP_310891385.1">
    <property type="nucleotide sequence ID" value="NZ_BAAAGR010000001.1"/>
</dbReference>
<dbReference type="AlphaFoldDB" id="A0AAJ2HJ16"/>
<name>A0AAJ2HJ16_9MICO</name>
<gene>
    <name evidence="2" type="ORF">KZC50_08675</name>
</gene>
<comment type="caution">
    <text evidence="2">The sequence shown here is derived from an EMBL/GenBank/DDBJ whole genome shotgun (WGS) entry which is preliminary data.</text>
</comment>
<evidence type="ECO:0000256" key="1">
    <source>
        <dbReference type="SAM" id="MobiDB-lite"/>
    </source>
</evidence>
<dbReference type="GeneID" id="301458300"/>
<feature type="compositionally biased region" description="Acidic residues" evidence="1">
    <location>
        <begin position="28"/>
        <end position="50"/>
    </location>
</feature>
<proteinExistence type="predicted"/>